<comment type="caution">
    <text evidence="9">The sequence shown here is derived from an EMBL/GenBank/DDBJ whole genome shotgun (WGS) entry which is preliminary data.</text>
</comment>
<sequence>MTLLVENVRVLYGFSRGTQATLSVAQPMLGLLLAGGASPGRMVLVALASFAAYFAVFAVNDLIDWNIDQQRFSNLREFDGYDIDSAGVRHPLAQGRLSLPVAASWVASLGAVSLVLAAMISWVCVALFVAAGVLEAVYCKLARVTPYKTLLTGVMVALGGCVGWFAVTDAVNDPLLWLFALWLAAWEIGGRNIVNDLADVDEDKHLGVRTVPTVYGRRRSGLVSAVGLLVTFAASVGMVLEALPVVGLLGAVGTLAAGGYALVWPAQRLLRCSEPPTALDVFNRASLYPLVVLGFALLGLPVHALTGL</sequence>
<dbReference type="InterPro" id="IPR000537">
    <property type="entry name" value="UbiA_prenyltransferase"/>
</dbReference>
<evidence type="ECO:0000256" key="3">
    <source>
        <dbReference type="ARBA" id="ARBA00005985"/>
    </source>
</evidence>
<reference evidence="9 10" key="1">
    <citation type="submission" date="2019-06" db="EMBL/GenBank/DDBJ databases">
        <title>Draft genome of Streptomyces sedi sp. JCM16909.</title>
        <authorList>
            <person name="Klykleung N."/>
            <person name="Tanasupawat S."/>
            <person name="Kudo T."/>
            <person name="Yuki M."/>
            <person name="Ohkuma M."/>
        </authorList>
    </citation>
    <scope>NUCLEOTIDE SEQUENCE [LARGE SCALE GENOMIC DNA]</scope>
    <source>
        <strain evidence="9 10">JCM 16909</strain>
    </source>
</reference>
<feature type="transmembrane region" description="Helical" evidence="8">
    <location>
        <begin position="105"/>
        <end position="138"/>
    </location>
</feature>
<keyword evidence="6 8" id="KW-1133">Transmembrane helix</keyword>
<dbReference type="PANTHER" id="PTHR11048">
    <property type="entry name" value="PRENYLTRANSFERASES"/>
    <property type="match status" value="1"/>
</dbReference>
<evidence type="ECO:0000256" key="8">
    <source>
        <dbReference type="SAM" id="Phobius"/>
    </source>
</evidence>
<dbReference type="AlphaFoldDB" id="A0A5C4V8J7"/>
<organism evidence="9 10">
    <name type="scientific">Streptomyces sedi</name>
    <dbReference type="NCBI Taxonomy" id="555059"/>
    <lineage>
        <taxon>Bacteria</taxon>
        <taxon>Bacillati</taxon>
        <taxon>Actinomycetota</taxon>
        <taxon>Actinomycetes</taxon>
        <taxon>Kitasatosporales</taxon>
        <taxon>Streptomycetaceae</taxon>
        <taxon>Streptomyces</taxon>
    </lineage>
</organism>
<keyword evidence="5 8" id="KW-0812">Transmembrane</keyword>
<dbReference type="InterPro" id="IPR044878">
    <property type="entry name" value="UbiA_sf"/>
</dbReference>
<evidence type="ECO:0000313" key="10">
    <source>
        <dbReference type="Proteomes" id="UP000311713"/>
    </source>
</evidence>
<name>A0A5C4V8J7_9ACTN</name>
<dbReference type="InterPro" id="IPR039653">
    <property type="entry name" value="Prenyltransferase"/>
</dbReference>
<keyword evidence="10" id="KW-1185">Reference proteome</keyword>
<dbReference type="RefSeq" id="WP_139641883.1">
    <property type="nucleotide sequence ID" value="NZ_BAAAZS010000110.1"/>
</dbReference>
<comment type="subcellular location">
    <subcellularLocation>
        <location evidence="2">Membrane</location>
        <topology evidence="2">Multi-pass membrane protein</topology>
    </subcellularLocation>
</comment>
<dbReference type="Gene3D" id="1.10.357.140">
    <property type="entry name" value="UbiA prenyltransferase"/>
    <property type="match status" value="1"/>
</dbReference>
<evidence type="ECO:0000256" key="1">
    <source>
        <dbReference type="ARBA" id="ARBA00001946"/>
    </source>
</evidence>
<feature type="transmembrane region" description="Helical" evidence="8">
    <location>
        <begin position="150"/>
        <end position="168"/>
    </location>
</feature>
<dbReference type="Pfam" id="PF01040">
    <property type="entry name" value="UbiA"/>
    <property type="match status" value="1"/>
</dbReference>
<evidence type="ECO:0000256" key="2">
    <source>
        <dbReference type="ARBA" id="ARBA00004141"/>
    </source>
</evidence>
<accession>A0A5C4V8J7</accession>
<comment type="similarity">
    <text evidence="3">Belongs to the UbiA prenyltransferase family.</text>
</comment>
<dbReference type="OrthoDB" id="4687096at2"/>
<keyword evidence="4" id="KW-0808">Transferase</keyword>
<evidence type="ECO:0008006" key="11">
    <source>
        <dbReference type="Google" id="ProtNLM"/>
    </source>
</evidence>
<evidence type="ECO:0000256" key="5">
    <source>
        <dbReference type="ARBA" id="ARBA00022692"/>
    </source>
</evidence>
<dbReference type="Proteomes" id="UP000311713">
    <property type="component" value="Unassembled WGS sequence"/>
</dbReference>
<dbReference type="Gene3D" id="1.20.120.1780">
    <property type="entry name" value="UbiA prenyltransferase"/>
    <property type="match status" value="1"/>
</dbReference>
<evidence type="ECO:0000256" key="6">
    <source>
        <dbReference type="ARBA" id="ARBA00022989"/>
    </source>
</evidence>
<feature type="transmembrane region" description="Helical" evidence="8">
    <location>
        <begin position="287"/>
        <end position="306"/>
    </location>
</feature>
<evidence type="ECO:0000313" key="9">
    <source>
        <dbReference type="EMBL" id="TNM32147.1"/>
    </source>
</evidence>
<gene>
    <name evidence="9" type="ORF">FH715_07020</name>
</gene>
<evidence type="ECO:0000256" key="7">
    <source>
        <dbReference type="ARBA" id="ARBA00023136"/>
    </source>
</evidence>
<feature type="transmembrane region" description="Helical" evidence="8">
    <location>
        <begin position="44"/>
        <end position="63"/>
    </location>
</feature>
<dbReference type="GO" id="GO:0005886">
    <property type="term" value="C:plasma membrane"/>
    <property type="evidence" value="ECO:0007669"/>
    <property type="project" value="TreeGrafter"/>
</dbReference>
<protein>
    <recommendedName>
        <fullName evidence="11">Prenyltransferase</fullName>
    </recommendedName>
</protein>
<feature type="transmembrane region" description="Helical" evidence="8">
    <location>
        <begin position="246"/>
        <end position="266"/>
    </location>
</feature>
<dbReference type="EMBL" id="VDGT01000004">
    <property type="protein sequence ID" value="TNM32147.1"/>
    <property type="molecule type" value="Genomic_DNA"/>
</dbReference>
<proteinExistence type="inferred from homology"/>
<keyword evidence="7 8" id="KW-0472">Membrane</keyword>
<comment type="cofactor">
    <cofactor evidence="1">
        <name>Mg(2+)</name>
        <dbReference type="ChEBI" id="CHEBI:18420"/>
    </cofactor>
</comment>
<dbReference type="GO" id="GO:0016765">
    <property type="term" value="F:transferase activity, transferring alkyl or aryl (other than methyl) groups"/>
    <property type="evidence" value="ECO:0007669"/>
    <property type="project" value="InterPro"/>
</dbReference>
<evidence type="ECO:0000256" key="4">
    <source>
        <dbReference type="ARBA" id="ARBA00022679"/>
    </source>
</evidence>
<dbReference type="PANTHER" id="PTHR11048:SF28">
    <property type="entry name" value="4-HYDROXYBENZOATE POLYPRENYLTRANSFERASE, MITOCHONDRIAL"/>
    <property type="match status" value="1"/>
</dbReference>
<feature type="transmembrane region" description="Helical" evidence="8">
    <location>
        <begin position="222"/>
        <end position="240"/>
    </location>
</feature>
<dbReference type="CDD" id="cd13956">
    <property type="entry name" value="PT_UbiA"/>
    <property type="match status" value="1"/>
</dbReference>